<dbReference type="SUPFAM" id="SSF53474">
    <property type="entry name" value="alpha/beta-Hydrolases"/>
    <property type="match status" value="1"/>
</dbReference>
<dbReference type="InterPro" id="IPR029058">
    <property type="entry name" value="AB_hydrolase_fold"/>
</dbReference>
<evidence type="ECO:0000256" key="2">
    <source>
        <dbReference type="ARBA" id="ARBA00022801"/>
    </source>
</evidence>
<name>A0A1I2NAK3_9ACTN</name>
<comment type="similarity">
    <text evidence="1 3">Belongs to the type-B carboxylesterase/lipase family.</text>
</comment>
<gene>
    <name evidence="6" type="ORF">SAMN05421541_13827</name>
</gene>
<dbReference type="RefSeq" id="WP_093622365.1">
    <property type="nucleotide sequence ID" value="NZ_BOMT01000022.1"/>
</dbReference>
<evidence type="ECO:0000313" key="7">
    <source>
        <dbReference type="Proteomes" id="UP000199645"/>
    </source>
</evidence>
<reference evidence="6 7" key="1">
    <citation type="submission" date="2016-10" db="EMBL/GenBank/DDBJ databases">
        <authorList>
            <person name="de Groot N.N."/>
        </authorList>
    </citation>
    <scope>NUCLEOTIDE SEQUENCE [LARGE SCALE GENOMIC DNA]</scope>
    <source>
        <strain evidence="6 7">DSM 43019</strain>
    </source>
</reference>
<dbReference type="Proteomes" id="UP000199645">
    <property type="component" value="Unassembled WGS sequence"/>
</dbReference>
<proteinExistence type="inferred from homology"/>
<dbReference type="GO" id="GO:0006581">
    <property type="term" value="P:acetylcholine catabolic process"/>
    <property type="evidence" value="ECO:0007669"/>
    <property type="project" value="TreeGrafter"/>
</dbReference>
<keyword evidence="7" id="KW-1185">Reference proteome</keyword>
<dbReference type="GO" id="GO:0005615">
    <property type="term" value="C:extracellular space"/>
    <property type="evidence" value="ECO:0007669"/>
    <property type="project" value="TreeGrafter"/>
</dbReference>
<dbReference type="AlphaFoldDB" id="A0A1I2NAK3"/>
<evidence type="ECO:0000256" key="3">
    <source>
        <dbReference type="RuleBase" id="RU361235"/>
    </source>
</evidence>
<dbReference type="InterPro" id="IPR002018">
    <property type="entry name" value="CarbesteraseB"/>
</dbReference>
<dbReference type="PANTHER" id="PTHR43918">
    <property type="entry name" value="ACETYLCHOLINESTERASE"/>
    <property type="match status" value="1"/>
</dbReference>
<dbReference type="GO" id="GO:0019695">
    <property type="term" value="P:choline metabolic process"/>
    <property type="evidence" value="ECO:0007669"/>
    <property type="project" value="TreeGrafter"/>
</dbReference>
<keyword evidence="2 3" id="KW-0378">Hydrolase</keyword>
<dbReference type="GO" id="GO:0003990">
    <property type="term" value="F:acetylcholinesterase activity"/>
    <property type="evidence" value="ECO:0007669"/>
    <property type="project" value="TreeGrafter"/>
</dbReference>
<sequence length="500" mass="52649">MAPTEPVVTTTSGPIRGISAAHGTVFRGVPYAAAPTGRRRFTASRPHPPWTGVRDATRPGPSAPQPTRDTFGALDMSPFFGPSWQRGEDYLTVDIWAPRRRPKPAPVMVYVHGGAFVSGSVNAPLYDGTAFARDGVLLVTVNYRLGVPGFLHLPDAPDNRGMLDVLAALRWIRDNAARFGGDPGTITLVGQSAGATLVGGVLAHPAAPGLIRRAVMQSGNGHGAFTTDQAGIVTAAVSTRLAVPATAAALAGVPDEQLIATVSSLGRLDLRTPDDHDPLGGLTPFSLVLDRQPADVVAETGTTVDLLIGSNHDEGNLYLAPLGRMSGTTVEDLHSTAARFHPRPHDLVEAYRRSRPAATIDDLRAAILGAGLFGAGTRAMTVAHAASGRAATFAYEFTWRPDSLGGRLGASHVMELPFVFDIAHRPSLHGPNALLGTTAAPSGLATRMHDAWVRFAATGNPGWQPTTSSAYRVQRIGDIWELVDDPAPLESAAWTSSTTR</sequence>
<dbReference type="PANTHER" id="PTHR43918:SF4">
    <property type="entry name" value="CARBOXYLIC ESTER HYDROLASE"/>
    <property type="match status" value="1"/>
</dbReference>
<dbReference type="STRING" id="35752.SAMN05421541_13827"/>
<evidence type="ECO:0000313" key="6">
    <source>
        <dbReference type="EMBL" id="SFF98391.1"/>
    </source>
</evidence>
<evidence type="ECO:0000256" key="4">
    <source>
        <dbReference type="SAM" id="MobiDB-lite"/>
    </source>
</evidence>
<protein>
    <recommendedName>
        <fullName evidence="3">Carboxylic ester hydrolase</fullName>
        <ecNumber evidence="3">3.1.1.-</ecNumber>
    </recommendedName>
</protein>
<dbReference type="InterPro" id="IPR050654">
    <property type="entry name" value="AChE-related_enzymes"/>
</dbReference>
<evidence type="ECO:0000256" key="1">
    <source>
        <dbReference type="ARBA" id="ARBA00005964"/>
    </source>
</evidence>
<feature type="domain" description="Carboxylesterase type B" evidence="5">
    <location>
        <begin position="5"/>
        <end position="463"/>
    </location>
</feature>
<dbReference type="GO" id="GO:0005886">
    <property type="term" value="C:plasma membrane"/>
    <property type="evidence" value="ECO:0007669"/>
    <property type="project" value="TreeGrafter"/>
</dbReference>
<dbReference type="Gene3D" id="3.40.50.1820">
    <property type="entry name" value="alpha/beta hydrolase"/>
    <property type="match status" value="1"/>
</dbReference>
<organism evidence="6 7">
    <name type="scientific">Actinoplanes philippinensis</name>
    <dbReference type="NCBI Taxonomy" id="35752"/>
    <lineage>
        <taxon>Bacteria</taxon>
        <taxon>Bacillati</taxon>
        <taxon>Actinomycetota</taxon>
        <taxon>Actinomycetes</taxon>
        <taxon>Micromonosporales</taxon>
        <taxon>Micromonosporaceae</taxon>
        <taxon>Actinoplanes</taxon>
    </lineage>
</organism>
<dbReference type="EMBL" id="FONV01000038">
    <property type="protein sequence ID" value="SFF98391.1"/>
    <property type="molecule type" value="Genomic_DNA"/>
</dbReference>
<accession>A0A1I2NAK3</accession>
<evidence type="ECO:0000259" key="5">
    <source>
        <dbReference type="Pfam" id="PF00135"/>
    </source>
</evidence>
<dbReference type="Pfam" id="PF00135">
    <property type="entry name" value="COesterase"/>
    <property type="match status" value="1"/>
</dbReference>
<dbReference type="EC" id="3.1.1.-" evidence="3"/>
<dbReference type="PROSITE" id="PS00122">
    <property type="entry name" value="CARBOXYLESTERASE_B_1"/>
    <property type="match status" value="1"/>
</dbReference>
<dbReference type="OrthoDB" id="3199405at2"/>
<feature type="region of interest" description="Disordered" evidence="4">
    <location>
        <begin position="36"/>
        <end position="72"/>
    </location>
</feature>
<dbReference type="InterPro" id="IPR019826">
    <property type="entry name" value="Carboxylesterase_B_AS"/>
</dbReference>